<evidence type="ECO:0000256" key="7">
    <source>
        <dbReference type="ARBA" id="ARBA00023242"/>
    </source>
</evidence>
<dbReference type="Gene3D" id="3.90.430.10">
    <property type="entry name" value="Copper fist DNA-binding domain"/>
    <property type="match status" value="1"/>
</dbReference>
<keyword evidence="11" id="KW-1185">Reference proteome</keyword>
<dbReference type="GO" id="GO:0006878">
    <property type="term" value="P:intracellular copper ion homeostasis"/>
    <property type="evidence" value="ECO:0007669"/>
    <property type="project" value="TreeGrafter"/>
</dbReference>
<comment type="caution">
    <text evidence="10">The sequence shown here is derived from an EMBL/GenBank/DDBJ whole genome shotgun (WGS) entry which is preliminary data.</text>
</comment>
<dbReference type="Pfam" id="PF00649">
    <property type="entry name" value="Copper-fist"/>
    <property type="match status" value="1"/>
</dbReference>
<organism evidence="10 11">
    <name type="scientific">Fusarium zealandicum</name>
    <dbReference type="NCBI Taxonomy" id="1053134"/>
    <lineage>
        <taxon>Eukaryota</taxon>
        <taxon>Fungi</taxon>
        <taxon>Dikarya</taxon>
        <taxon>Ascomycota</taxon>
        <taxon>Pezizomycotina</taxon>
        <taxon>Sordariomycetes</taxon>
        <taxon>Hypocreomycetidae</taxon>
        <taxon>Hypocreales</taxon>
        <taxon>Nectriaceae</taxon>
        <taxon>Fusarium</taxon>
        <taxon>Fusarium staphyleae species complex</taxon>
    </lineage>
</organism>
<evidence type="ECO:0000256" key="4">
    <source>
        <dbReference type="ARBA" id="ARBA00023008"/>
    </source>
</evidence>
<feature type="region of interest" description="Disordered" evidence="8">
    <location>
        <begin position="267"/>
        <end position="292"/>
    </location>
</feature>
<keyword evidence="3" id="KW-0862">Zinc</keyword>
<dbReference type="GO" id="GO:0005507">
    <property type="term" value="F:copper ion binding"/>
    <property type="evidence" value="ECO:0007669"/>
    <property type="project" value="InterPro"/>
</dbReference>
<evidence type="ECO:0000313" key="11">
    <source>
        <dbReference type="Proteomes" id="UP000635477"/>
    </source>
</evidence>
<dbReference type="SUPFAM" id="SSF57879">
    <property type="entry name" value="Zinc domain conserved in yeast copper-regulated transcription factors"/>
    <property type="match status" value="1"/>
</dbReference>
<sequence length="801" mass="86610">MDHFKALVPPSQPTLLTPAPQPGRLAACAIVPHTVQPSILDRARVRASTSRLATPGLGGLGAWGLGQRSRPTDRQSGQLGQRAGKKPSMAGDSIRQEDQWQGTRGGLEEDQRTPFTDTKSWLPCCPPGRDTAVQTLRSGHAHPLPVPTRFIKSTPVGWIPSLVELDSLSLFPRPPTRRAHSHPAPLCVRVRYIPVARNVNVSGPPTLRADISTHNVSSKTAWPWPSTKSSLAGLLATKLKAPNPLAHERQRENPGPAADLVRPPTSLIPTGHSLPHTHTRTPTPSLASDPTRLTCRPSANWNTRCPSTFSNPSPRLLRLPSRHIGQFAFAISTLAQQLTISRSRSDSALPSLSPANMIIDGEKYACEACVRGHRYKRRILSSKFRFRLGQAPANPSASSTDRPLQHINKKGRPVSQCAHCRAMRKSRSAHIKCDCGEKTSKCAHLQPTVDGHTETCCCNHGGRCSCSHKNEPALDTVPESDSERESLTMSASGRPKPPGRRRRANTVHSDGVLTFDQNGNHKPAHRSNRVSQKCGPYQLSRVNSAHSTGSLGTESMLQKSVREPPSSRARAATNREQRRVKSETASPLISGASGFQNLNGNLPPLDLSGIEYPPYMANSTFDLFGSGFNSETDAPMYSAGLSAASVDWSHYDLSDMKGDSFTPSSYSQAGTQSFNGLFDFGSGSEHLPHLANTTSTSGEVSEVEDFLPGGDGDFEGLDGFSRGNSYIRQSGSLMASSADLTSIDYDSFYKGADSGPMAGAGLSMVEDDPAFWLPDYNERITTMDESPDPLGPASMTSYWNM</sequence>
<evidence type="ECO:0000313" key="10">
    <source>
        <dbReference type="EMBL" id="KAF4979565.1"/>
    </source>
</evidence>
<keyword evidence="2" id="KW-0479">Metal-binding</keyword>
<feature type="region of interest" description="Disordered" evidence="8">
    <location>
        <begin position="469"/>
        <end position="585"/>
    </location>
</feature>
<dbReference type="InterPro" id="IPR001083">
    <property type="entry name" value="Cu_fist_DNA-bd_dom"/>
</dbReference>
<keyword evidence="7" id="KW-0539">Nucleus</keyword>
<keyword evidence="6" id="KW-0804">Transcription</keyword>
<protein>
    <recommendedName>
        <fullName evidence="9">Copper-fist domain-containing protein</fullName>
    </recommendedName>
</protein>
<feature type="domain" description="Copper-fist" evidence="9">
    <location>
        <begin position="356"/>
        <end position="414"/>
    </location>
</feature>
<feature type="region of interest" description="Disordered" evidence="8">
    <location>
        <begin position="1"/>
        <end position="20"/>
    </location>
</feature>
<feature type="compositionally biased region" description="Basic and acidic residues" evidence="8">
    <location>
        <begin position="573"/>
        <end position="582"/>
    </location>
</feature>
<dbReference type="OrthoDB" id="5600085at2759"/>
<dbReference type="PROSITE" id="PS50073">
    <property type="entry name" value="COPPER_FIST_2"/>
    <property type="match status" value="1"/>
</dbReference>
<dbReference type="GO" id="GO:0045944">
    <property type="term" value="P:positive regulation of transcription by RNA polymerase II"/>
    <property type="evidence" value="ECO:0007669"/>
    <property type="project" value="TreeGrafter"/>
</dbReference>
<comment type="subcellular location">
    <subcellularLocation>
        <location evidence="1">Nucleus</location>
    </subcellularLocation>
</comment>
<dbReference type="PANTHER" id="PTHR28088:SF5">
    <property type="entry name" value="TRANSCRIPTIONAL ACTIVATOR HAA1-RELATED"/>
    <property type="match status" value="1"/>
</dbReference>
<dbReference type="SMART" id="SM01090">
    <property type="entry name" value="Copper-fist"/>
    <property type="match status" value="1"/>
</dbReference>
<feature type="region of interest" description="Disordered" evidence="8">
    <location>
        <begin position="60"/>
        <end position="126"/>
    </location>
</feature>
<dbReference type="GO" id="GO:0006879">
    <property type="term" value="P:intracellular iron ion homeostasis"/>
    <property type="evidence" value="ECO:0007669"/>
    <property type="project" value="TreeGrafter"/>
</dbReference>
<dbReference type="SMART" id="SM00412">
    <property type="entry name" value="Cu_FIST"/>
    <property type="match status" value="1"/>
</dbReference>
<evidence type="ECO:0000256" key="1">
    <source>
        <dbReference type="ARBA" id="ARBA00004123"/>
    </source>
</evidence>
<keyword evidence="5" id="KW-0805">Transcription regulation</keyword>
<gene>
    <name evidence="10" type="ORF">FZEAL_4269</name>
</gene>
<proteinExistence type="predicted"/>
<reference evidence="10" key="1">
    <citation type="journal article" date="2020" name="BMC Genomics">
        <title>Correction to: Identification and distribution of gene clusters required for synthesis of sphingolipid metabolism inhibitors in diverse species of the filamentous fungus Fusarium.</title>
        <authorList>
            <person name="Kim H.S."/>
            <person name="Lohmar J.M."/>
            <person name="Busman M."/>
            <person name="Brown D.W."/>
            <person name="Naumann T.A."/>
            <person name="Divon H.H."/>
            <person name="Lysoe E."/>
            <person name="Uhlig S."/>
            <person name="Proctor R.H."/>
        </authorList>
    </citation>
    <scope>NUCLEOTIDE SEQUENCE</scope>
    <source>
        <strain evidence="10">NRRL 22465</strain>
    </source>
</reference>
<dbReference type="Proteomes" id="UP000635477">
    <property type="component" value="Unassembled WGS sequence"/>
</dbReference>
<evidence type="ECO:0000256" key="2">
    <source>
        <dbReference type="ARBA" id="ARBA00022723"/>
    </source>
</evidence>
<dbReference type="GO" id="GO:0000978">
    <property type="term" value="F:RNA polymerase II cis-regulatory region sequence-specific DNA binding"/>
    <property type="evidence" value="ECO:0007669"/>
    <property type="project" value="TreeGrafter"/>
</dbReference>
<dbReference type="PANTHER" id="PTHR28088">
    <property type="entry name" value="TRANSCRIPTIONAL ACTIVATOR HAA1-RELATED"/>
    <property type="match status" value="1"/>
</dbReference>
<reference evidence="10" key="2">
    <citation type="submission" date="2020-05" db="EMBL/GenBank/DDBJ databases">
        <authorList>
            <person name="Kim H.-S."/>
            <person name="Proctor R.H."/>
            <person name="Brown D.W."/>
        </authorList>
    </citation>
    <scope>NUCLEOTIDE SEQUENCE</scope>
    <source>
        <strain evidence="10">NRRL 22465</strain>
    </source>
</reference>
<evidence type="ECO:0000256" key="8">
    <source>
        <dbReference type="SAM" id="MobiDB-lite"/>
    </source>
</evidence>
<dbReference type="EMBL" id="JABEYC010000288">
    <property type="protein sequence ID" value="KAF4979565.1"/>
    <property type="molecule type" value="Genomic_DNA"/>
</dbReference>
<keyword evidence="4" id="KW-0186">Copper</keyword>
<dbReference type="GO" id="GO:0000981">
    <property type="term" value="F:DNA-binding transcription factor activity, RNA polymerase II-specific"/>
    <property type="evidence" value="ECO:0007669"/>
    <property type="project" value="TreeGrafter"/>
</dbReference>
<evidence type="ECO:0000256" key="6">
    <source>
        <dbReference type="ARBA" id="ARBA00023163"/>
    </source>
</evidence>
<accession>A0A8H4UM34</accession>
<evidence type="ECO:0000256" key="5">
    <source>
        <dbReference type="ARBA" id="ARBA00023015"/>
    </source>
</evidence>
<dbReference type="AlphaFoldDB" id="A0A8H4UM34"/>
<dbReference type="GO" id="GO:0005634">
    <property type="term" value="C:nucleus"/>
    <property type="evidence" value="ECO:0007669"/>
    <property type="project" value="UniProtKB-SubCell"/>
</dbReference>
<dbReference type="InterPro" id="IPR036395">
    <property type="entry name" value="Cu_fist_DNA-bd_dom_sf"/>
</dbReference>
<feature type="compositionally biased region" description="Polar residues" evidence="8">
    <location>
        <begin position="540"/>
        <end position="558"/>
    </location>
</feature>
<dbReference type="InterPro" id="IPR051763">
    <property type="entry name" value="Copper_Homeo_Regul"/>
</dbReference>
<feature type="region of interest" description="Disordered" evidence="8">
    <location>
        <begin position="782"/>
        <end position="801"/>
    </location>
</feature>
<evidence type="ECO:0000259" key="9">
    <source>
        <dbReference type="PROSITE" id="PS50073"/>
    </source>
</evidence>
<name>A0A8H4UM34_9HYPO</name>
<evidence type="ECO:0000256" key="3">
    <source>
        <dbReference type="ARBA" id="ARBA00022833"/>
    </source>
</evidence>